<dbReference type="Gene3D" id="1.20.1260.10">
    <property type="match status" value="1"/>
</dbReference>
<dbReference type="CDD" id="cd01051">
    <property type="entry name" value="Mn_catalase"/>
    <property type="match status" value="1"/>
</dbReference>
<proteinExistence type="inferred from homology"/>
<dbReference type="EMBL" id="SCWA01000002">
    <property type="protein sequence ID" value="TDL98854.1"/>
    <property type="molecule type" value="Genomic_DNA"/>
</dbReference>
<sequence>MFLHDKHLQFEAKPVKPNPLMAKRVQELIGGQYGEMSVAMQYLFQGWGVRKGNEHYKDLLLDIGTEELGHIEMLATMVGRLLNGTSIEHQEAAMKDPATAAILSGMNPQHAIVSGMNARPADSVGNPWMGSYIISSGNLLADFRANLNAESQGRTQAVRIYEMTDDPGLKDMLAVLIARDSYHQNLWLQAIVELEAAEGKITPGSFDRKLEREDIAFSLYNHSASSEESAQGSWANGATPAGDGQFKYESKVYVEGTVPELENPHPSLHSTKLQKLWNPGRRLPGFFVCRLSGCLPVMNILLI</sequence>
<evidence type="ECO:0000313" key="4">
    <source>
        <dbReference type="EMBL" id="TDL98854.1"/>
    </source>
</evidence>
<keyword evidence="2" id="KW-0479">Metal-binding</keyword>
<feature type="binding site" evidence="2">
    <location>
        <position position="70"/>
    </location>
    <ligand>
        <name>Mn(2+)</name>
        <dbReference type="ChEBI" id="CHEBI:29035"/>
        <label>1</label>
    </ligand>
</feature>
<evidence type="ECO:0000313" key="5">
    <source>
        <dbReference type="Proteomes" id="UP000295310"/>
    </source>
</evidence>
<feature type="binding site" evidence="3">
    <location>
        <position position="221"/>
    </location>
    <ligand>
        <name>Ca(2+)</name>
        <dbReference type="ChEBI" id="CHEBI:29108"/>
    </ligand>
</feature>
<dbReference type="InterPro" id="IPR012347">
    <property type="entry name" value="Ferritin-like"/>
</dbReference>
<dbReference type="AlphaFoldDB" id="A0A4R6BG52"/>
<feature type="binding site" evidence="3">
    <location>
        <position position="223"/>
    </location>
    <ligand>
        <name>Ca(2+)</name>
        <dbReference type="ChEBI" id="CHEBI:29108"/>
    </ligand>
</feature>
<feature type="binding site" evidence="3">
    <location>
        <position position="58"/>
    </location>
    <ligand>
        <name>Ca(2+)</name>
        <dbReference type="ChEBI" id="CHEBI:29108"/>
    </ligand>
</feature>
<feature type="binding site" evidence="2">
    <location>
        <position position="67"/>
    </location>
    <ligand>
        <name>Mn(2+)</name>
        <dbReference type="ChEBI" id="CHEBI:29035"/>
        <label>1</label>
    </ligand>
</feature>
<comment type="caution">
    <text evidence="4">The sequence shown here is derived from an EMBL/GenBank/DDBJ whole genome shotgun (WGS) entry which is preliminary data.</text>
</comment>
<protein>
    <submittedName>
        <fullName evidence="4">Manganese catalase family protein</fullName>
    </submittedName>
</protein>
<comment type="similarity">
    <text evidence="1">Belongs to the manganese catalase family.</text>
</comment>
<dbReference type="OrthoDB" id="9800585at2"/>
<dbReference type="Pfam" id="PF05067">
    <property type="entry name" value="Mn_catalase"/>
    <property type="match status" value="1"/>
</dbReference>
<reference evidence="4 5" key="1">
    <citation type="submission" date="2019-01" db="EMBL/GenBank/DDBJ databases">
        <title>Draft genome sequences of the type strains of six Macrococcus species.</title>
        <authorList>
            <person name="Mazhar S."/>
            <person name="Altermann E."/>
            <person name="Hill C."/>
            <person name="Mcauliffe O."/>
        </authorList>
    </citation>
    <scope>NUCLEOTIDE SEQUENCE [LARGE SCALE GENOMIC DNA]</scope>
    <source>
        <strain evidence="4 5">CCM4811</strain>
    </source>
</reference>
<feature type="binding site" evidence="3">
    <location>
        <position position="62"/>
    </location>
    <ligand>
        <name>Ca(2+)</name>
        <dbReference type="ChEBI" id="CHEBI:29108"/>
    </ligand>
</feature>
<dbReference type="InterPro" id="IPR009078">
    <property type="entry name" value="Ferritin-like_SF"/>
</dbReference>
<dbReference type="Proteomes" id="UP000295310">
    <property type="component" value="Unassembled WGS sequence"/>
</dbReference>
<name>A0A4R6BG52_9STAP</name>
<dbReference type="SUPFAM" id="SSF47240">
    <property type="entry name" value="Ferritin-like"/>
    <property type="match status" value="1"/>
</dbReference>
<keyword evidence="3" id="KW-0106">Calcium</keyword>
<dbReference type="GO" id="GO:0046872">
    <property type="term" value="F:metal ion binding"/>
    <property type="evidence" value="ECO:0007669"/>
    <property type="project" value="UniProtKB-KW"/>
</dbReference>
<evidence type="ECO:0000256" key="1">
    <source>
        <dbReference type="ARBA" id="ARBA00007644"/>
    </source>
</evidence>
<comment type="cofactor">
    <cofactor evidence="2">
        <name>Mn(2+)</name>
        <dbReference type="ChEBI" id="CHEBI:29035"/>
    </cofactor>
    <text evidence="2">Binds 2 manganese ions per subunit.</text>
</comment>
<dbReference type="InterPro" id="IPR039377">
    <property type="entry name" value="Mn_catalase_dom"/>
</dbReference>
<accession>A0A4R6BG52</accession>
<keyword evidence="5" id="KW-1185">Reference proteome</keyword>
<evidence type="ECO:0000256" key="2">
    <source>
        <dbReference type="PIRSR" id="PIRSR607760-1"/>
    </source>
</evidence>
<gene>
    <name evidence="4" type="ORF">ERX27_01795</name>
</gene>
<organism evidence="4 5">
    <name type="scientific">Macrococcus brunensis</name>
    <dbReference type="NCBI Taxonomy" id="198483"/>
    <lineage>
        <taxon>Bacteria</taxon>
        <taxon>Bacillati</taxon>
        <taxon>Bacillota</taxon>
        <taxon>Bacilli</taxon>
        <taxon>Bacillales</taxon>
        <taxon>Staphylococcaceae</taxon>
        <taxon>Macrococcus</taxon>
    </lineage>
</organism>
<dbReference type="RefSeq" id="WP_133431121.1">
    <property type="nucleotide sequence ID" value="NZ_SCWA01000002.1"/>
</dbReference>
<keyword evidence="2" id="KW-0464">Manganese</keyword>
<feature type="binding site" evidence="2">
    <location>
        <position position="35"/>
    </location>
    <ligand>
        <name>Mn(2+)</name>
        <dbReference type="ChEBI" id="CHEBI:29035"/>
        <label>1</label>
    </ligand>
</feature>
<feature type="binding site" evidence="2">
    <location>
        <position position="183"/>
    </location>
    <ligand>
        <name>Mn(2+)</name>
        <dbReference type="ChEBI" id="CHEBI:29035"/>
        <label>1</label>
    </ligand>
</feature>
<feature type="binding site" evidence="2">
    <location>
        <position position="150"/>
    </location>
    <ligand>
        <name>Mn(2+)</name>
        <dbReference type="ChEBI" id="CHEBI:29035"/>
        <label>1</label>
    </ligand>
</feature>
<dbReference type="InterPro" id="IPR007760">
    <property type="entry name" value="Mn_catalase"/>
</dbReference>
<comment type="cofactor">
    <cofactor evidence="3">
        <name>Ca(2+)</name>
        <dbReference type="ChEBI" id="CHEBI:29108"/>
    </cofactor>
    <text evidence="3">Binds 1 Ca(2+) ion per subunit.</text>
</comment>
<evidence type="ECO:0000256" key="3">
    <source>
        <dbReference type="PIRSR" id="PIRSR607760-2"/>
    </source>
</evidence>